<evidence type="ECO:0000313" key="2">
    <source>
        <dbReference type="Proteomes" id="UP000410492"/>
    </source>
</evidence>
<dbReference type="Proteomes" id="UP000410492">
    <property type="component" value="Unassembled WGS sequence"/>
</dbReference>
<evidence type="ECO:0000313" key="1">
    <source>
        <dbReference type="EMBL" id="VEN52561.1"/>
    </source>
</evidence>
<dbReference type="AlphaFoldDB" id="A0A653CXB3"/>
<reference evidence="1 2" key="1">
    <citation type="submission" date="2019-01" db="EMBL/GenBank/DDBJ databases">
        <authorList>
            <person name="Sayadi A."/>
        </authorList>
    </citation>
    <scope>NUCLEOTIDE SEQUENCE [LARGE SCALE GENOMIC DNA]</scope>
</reference>
<dbReference type="EMBL" id="CAACVG010009207">
    <property type="protein sequence ID" value="VEN52561.1"/>
    <property type="molecule type" value="Genomic_DNA"/>
</dbReference>
<protein>
    <submittedName>
        <fullName evidence="1">Uncharacterized protein</fullName>
    </submittedName>
</protein>
<proteinExistence type="predicted"/>
<name>A0A653CXB3_CALMS</name>
<gene>
    <name evidence="1" type="ORF">CALMAC_LOCUS12639</name>
</gene>
<organism evidence="1 2">
    <name type="scientific">Callosobruchus maculatus</name>
    <name type="common">Southern cowpea weevil</name>
    <name type="synonym">Pulse bruchid</name>
    <dbReference type="NCBI Taxonomy" id="64391"/>
    <lineage>
        <taxon>Eukaryota</taxon>
        <taxon>Metazoa</taxon>
        <taxon>Ecdysozoa</taxon>
        <taxon>Arthropoda</taxon>
        <taxon>Hexapoda</taxon>
        <taxon>Insecta</taxon>
        <taxon>Pterygota</taxon>
        <taxon>Neoptera</taxon>
        <taxon>Endopterygota</taxon>
        <taxon>Coleoptera</taxon>
        <taxon>Polyphaga</taxon>
        <taxon>Cucujiformia</taxon>
        <taxon>Chrysomeloidea</taxon>
        <taxon>Chrysomelidae</taxon>
        <taxon>Bruchinae</taxon>
        <taxon>Bruchini</taxon>
        <taxon>Callosobruchus</taxon>
    </lineage>
</organism>
<sequence length="37" mass="4411">MTTDSSNNFLRNPNLWCWCGVVYKKEKKILLKRYTGC</sequence>
<accession>A0A653CXB3</accession>
<keyword evidence="2" id="KW-1185">Reference proteome</keyword>